<dbReference type="PANTHER" id="PTHR12570">
    <property type="match status" value="1"/>
</dbReference>
<dbReference type="Proteomes" id="UP001217089">
    <property type="component" value="Unassembled WGS sequence"/>
</dbReference>
<evidence type="ECO:0000256" key="2">
    <source>
        <dbReference type="ARBA" id="ARBA00007230"/>
    </source>
</evidence>
<name>A0ABQ9EPS8_TEGGR</name>
<dbReference type="PANTHER" id="PTHR12570:SF65">
    <property type="entry name" value="MAGNESIUM TRANSPORTER NIPA9-RELATED"/>
    <property type="match status" value="1"/>
</dbReference>
<evidence type="ECO:0000256" key="6">
    <source>
        <dbReference type="SAM" id="MobiDB-lite"/>
    </source>
</evidence>
<evidence type="ECO:0000256" key="3">
    <source>
        <dbReference type="ARBA" id="ARBA00022692"/>
    </source>
</evidence>
<feature type="transmembrane region" description="Helical" evidence="7">
    <location>
        <begin position="187"/>
        <end position="206"/>
    </location>
</feature>
<evidence type="ECO:0000256" key="1">
    <source>
        <dbReference type="ARBA" id="ARBA00004141"/>
    </source>
</evidence>
<feature type="compositionally biased region" description="Basic and acidic residues" evidence="6">
    <location>
        <begin position="382"/>
        <end position="394"/>
    </location>
</feature>
<feature type="region of interest" description="Disordered" evidence="6">
    <location>
        <begin position="382"/>
        <end position="433"/>
    </location>
</feature>
<feature type="transmembrane region" description="Helical" evidence="7">
    <location>
        <begin position="150"/>
        <end position="166"/>
    </location>
</feature>
<feature type="transmembrane region" description="Helical" evidence="7">
    <location>
        <begin position="95"/>
        <end position="115"/>
    </location>
</feature>
<evidence type="ECO:0000256" key="4">
    <source>
        <dbReference type="ARBA" id="ARBA00022989"/>
    </source>
</evidence>
<sequence length="433" mass="48188">MVMATTEDSFNVTAEDHYSKHIYYQDLLIGCILAIGGNLLISISLNLQKFTHLKNAEKTEDVHYTQQPLWWIGLSLMVIGEIGNFSAYGYAPASLVAPLGTTTVVANLFLAAAFLKEKIRAENLFGIVYNFDLFSKYIYLLVTINIPDTLRSALAVIGAFLLVTFAPKKDKVFSGSEVLTAVTQVSFIIYVTIEVVALVVLFIMLYKLEMNYVVVILLITSITASFTVISAKAVSGMLQLSVAGYSQFMYPMLYIMILVMTVTAVIQIKYLNLAMKNFNSTVVVPTNFVFFTISAIMAGIIFYKEFWGMKPLDICMFLIGCLMSFVGVYFITMRRASSSGKDEARPTEKEEPPKLDSAVVQQIFPSWLLADVNVGEVQPKAGEKHLEQPDERNLVRHKGQTVDSSSSQETLVYKDDSFDKSQQSQGVYGATEK</sequence>
<dbReference type="EMBL" id="JARBDR010000813">
    <property type="protein sequence ID" value="KAJ8305607.1"/>
    <property type="molecule type" value="Genomic_DNA"/>
</dbReference>
<dbReference type="InterPro" id="IPR037185">
    <property type="entry name" value="EmrE-like"/>
</dbReference>
<proteinExistence type="inferred from homology"/>
<evidence type="ECO:0000313" key="8">
    <source>
        <dbReference type="EMBL" id="KAJ8305607.1"/>
    </source>
</evidence>
<feature type="compositionally biased region" description="Polar residues" evidence="6">
    <location>
        <begin position="401"/>
        <end position="410"/>
    </location>
</feature>
<evidence type="ECO:0008006" key="10">
    <source>
        <dbReference type="Google" id="ProtNLM"/>
    </source>
</evidence>
<feature type="transmembrane region" description="Helical" evidence="7">
    <location>
        <begin position="212"/>
        <end position="231"/>
    </location>
</feature>
<comment type="similarity">
    <text evidence="2">Belongs to the NIPA family.</text>
</comment>
<feature type="transmembrane region" description="Helical" evidence="7">
    <location>
        <begin position="27"/>
        <end position="47"/>
    </location>
</feature>
<evidence type="ECO:0000256" key="5">
    <source>
        <dbReference type="ARBA" id="ARBA00023136"/>
    </source>
</evidence>
<comment type="subcellular location">
    <subcellularLocation>
        <location evidence="1">Membrane</location>
        <topology evidence="1">Multi-pass membrane protein</topology>
    </subcellularLocation>
</comment>
<reference evidence="8 9" key="1">
    <citation type="submission" date="2022-12" db="EMBL/GenBank/DDBJ databases">
        <title>Chromosome-level genome of Tegillarca granosa.</title>
        <authorList>
            <person name="Kim J."/>
        </authorList>
    </citation>
    <scope>NUCLEOTIDE SEQUENCE [LARGE SCALE GENOMIC DNA]</scope>
    <source>
        <strain evidence="8">Teg-2019</strain>
        <tissue evidence="8">Adductor muscle</tissue>
    </source>
</reference>
<dbReference type="InterPro" id="IPR008521">
    <property type="entry name" value="Mg_trans_NIPA"/>
</dbReference>
<organism evidence="8 9">
    <name type="scientific">Tegillarca granosa</name>
    <name type="common">Malaysian cockle</name>
    <name type="synonym">Anadara granosa</name>
    <dbReference type="NCBI Taxonomy" id="220873"/>
    <lineage>
        <taxon>Eukaryota</taxon>
        <taxon>Metazoa</taxon>
        <taxon>Spiralia</taxon>
        <taxon>Lophotrochozoa</taxon>
        <taxon>Mollusca</taxon>
        <taxon>Bivalvia</taxon>
        <taxon>Autobranchia</taxon>
        <taxon>Pteriomorphia</taxon>
        <taxon>Arcoida</taxon>
        <taxon>Arcoidea</taxon>
        <taxon>Arcidae</taxon>
        <taxon>Tegillarca</taxon>
    </lineage>
</organism>
<evidence type="ECO:0000256" key="7">
    <source>
        <dbReference type="SAM" id="Phobius"/>
    </source>
</evidence>
<feature type="transmembrane region" description="Helical" evidence="7">
    <location>
        <begin position="252"/>
        <end position="270"/>
    </location>
</feature>
<dbReference type="SUPFAM" id="SSF103481">
    <property type="entry name" value="Multidrug resistance efflux transporter EmrE"/>
    <property type="match status" value="1"/>
</dbReference>
<gene>
    <name evidence="8" type="ORF">KUTeg_016152</name>
</gene>
<protein>
    <recommendedName>
        <fullName evidence="10">NIPA-like protein 2</fullName>
    </recommendedName>
</protein>
<accession>A0ABQ9EPS8</accession>
<keyword evidence="3 7" id="KW-0812">Transmembrane</keyword>
<keyword evidence="9" id="KW-1185">Reference proteome</keyword>
<feature type="transmembrane region" description="Helical" evidence="7">
    <location>
        <begin position="68"/>
        <end position="89"/>
    </location>
</feature>
<dbReference type="Pfam" id="PF05653">
    <property type="entry name" value="Mg_trans_NIPA"/>
    <property type="match status" value="2"/>
</dbReference>
<comment type="caution">
    <text evidence="8">The sequence shown here is derived from an EMBL/GenBank/DDBJ whole genome shotgun (WGS) entry which is preliminary data.</text>
</comment>
<feature type="transmembrane region" description="Helical" evidence="7">
    <location>
        <begin position="314"/>
        <end position="332"/>
    </location>
</feature>
<keyword evidence="4 7" id="KW-1133">Transmembrane helix</keyword>
<feature type="transmembrane region" description="Helical" evidence="7">
    <location>
        <begin position="282"/>
        <end position="302"/>
    </location>
</feature>
<keyword evidence="5 7" id="KW-0472">Membrane</keyword>
<evidence type="ECO:0000313" key="9">
    <source>
        <dbReference type="Proteomes" id="UP001217089"/>
    </source>
</evidence>